<feature type="non-terminal residue" evidence="1">
    <location>
        <position position="146"/>
    </location>
</feature>
<protein>
    <submittedName>
        <fullName evidence="1">Putative Holliday junction resolvase</fullName>
    </submittedName>
</protein>
<accession>A0A0A9Y5M5</accession>
<dbReference type="AlphaFoldDB" id="A0A0A9Y5M5"/>
<feature type="non-terminal residue" evidence="1">
    <location>
        <position position="1"/>
    </location>
</feature>
<gene>
    <name evidence="1" type="primary">ybeB</name>
    <name evidence="1" type="ORF">CM83_103446</name>
</gene>
<dbReference type="Pfam" id="PF14223">
    <property type="entry name" value="Retrotran_gag_2"/>
    <property type="match status" value="1"/>
</dbReference>
<evidence type="ECO:0000313" key="1">
    <source>
        <dbReference type="EMBL" id="JAG27464.1"/>
    </source>
</evidence>
<dbReference type="EMBL" id="GBHO01016140">
    <property type="protein sequence ID" value="JAG27464.1"/>
    <property type="molecule type" value="Transcribed_RNA"/>
</dbReference>
<sequence length="146" mass="16559">VLFCKMSNSAVNQVEKLIGRENYGTWKVQMRAALRIEKLWTNVVEITTPKDGESEVKVDTEKNEMALSRITLCVDKMIYSHISHLNSAKQAWDSLAKVFDDSGLLRRVMLIQDLGSCRLTEFDSPTAYCDKLITTAQKLNELGFIV</sequence>
<reference evidence="1" key="2">
    <citation type="submission" date="2014-07" db="EMBL/GenBank/DDBJ databases">
        <authorList>
            <person name="Hull J."/>
        </authorList>
    </citation>
    <scope>NUCLEOTIDE SEQUENCE</scope>
</reference>
<reference evidence="1" key="1">
    <citation type="journal article" date="2014" name="PLoS ONE">
        <title>Transcriptome-Based Identification of ABC Transporters in the Western Tarnished Plant Bug Lygus hesperus.</title>
        <authorList>
            <person name="Hull J.J."/>
            <person name="Chaney K."/>
            <person name="Geib S.M."/>
            <person name="Fabrick J.A."/>
            <person name="Brent C.S."/>
            <person name="Walsh D."/>
            <person name="Lavine L.C."/>
        </authorList>
    </citation>
    <scope>NUCLEOTIDE SEQUENCE</scope>
</reference>
<name>A0A0A9Y5M5_LYGHE</name>
<organism evidence="1">
    <name type="scientific">Lygus hesperus</name>
    <name type="common">Western plant bug</name>
    <dbReference type="NCBI Taxonomy" id="30085"/>
    <lineage>
        <taxon>Eukaryota</taxon>
        <taxon>Metazoa</taxon>
        <taxon>Ecdysozoa</taxon>
        <taxon>Arthropoda</taxon>
        <taxon>Hexapoda</taxon>
        <taxon>Insecta</taxon>
        <taxon>Pterygota</taxon>
        <taxon>Neoptera</taxon>
        <taxon>Paraneoptera</taxon>
        <taxon>Hemiptera</taxon>
        <taxon>Heteroptera</taxon>
        <taxon>Panheteroptera</taxon>
        <taxon>Cimicomorpha</taxon>
        <taxon>Miridae</taxon>
        <taxon>Mirini</taxon>
        <taxon>Lygus</taxon>
    </lineage>
</organism>
<proteinExistence type="predicted"/>